<reference evidence="4 5" key="1">
    <citation type="submission" date="2023-11" db="EMBL/GenBank/DDBJ databases">
        <title>Coraliomargarita sp. nov., isolated from marine algae.</title>
        <authorList>
            <person name="Lee J.K."/>
            <person name="Baek J.H."/>
            <person name="Kim J.M."/>
            <person name="Choi D.G."/>
            <person name="Jeon C.O."/>
        </authorList>
    </citation>
    <scope>NUCLEOTIDE SEQUENCE [LARGE SCALE GENOMIC DNA]</scope>
    <source>
        <strain evidence="4 5">J2-16</strain>
    </source>
</reference>
<dbReference type="EMBL" id="CP138858">
    <property type="protein sequence ID" value="WPJ97406.1"/>
    <property type="molecule type" value="Genomic_DNA"/>
</dbReference>
<dbReference type="InterPro" id="IPR002110">
    <property type="entry name" value="Ankyrin_rpt"/>
</dbReference>
<dbReference type="Proteomes" id="UP001324993">
    <property type="component" value="Chromosome"/>
</dbReference>
<dbReference type="SUPFAM" id="SSF48403">
    <property type="entry name" value="Ankyrin repeat"/>
    <property type="match status" value="1"/>
</dbReference>
<evidence type="ECO:0000256" key="2">
    <source>
        <dbReference type="ARBA" id="ARBA00023043"/>
    </source>
</evidence>
<sequence length="167" mass="18271">MITETEEKRYVELQQIALDAARAGDVETLRPMIQAGLPVELKDSKGNSLLMLAAYHGNVQAVRMLLAEGANPDARNDRAQTPLAGVAFKGYLEVAQVLVETGADANADQGGGRTPVMFAAMFGHQTMVEYLESKIETKQQSRIWGLKVDTLARFTSGLRRLFRFASA</sequence>
<feature type="repeat" description="ANK" evidence="3">
    <location>
        <begin position="78"/>
        <end position="110"/>
    </location>
</feature>
<keyword evidence="5" id="KW-1185">Reference proteome</keyword>
<dbReference type="PANTHER" id="PTHR24201:SF14">
    <property type="entry name" value="CYCLIN-DEPENDENT KINASE 4 INHIBITOR C-LIKE"/>
    <property type="match status" value="1"/>
</dbReference>
<keyword evidence="2 3" id="KW-0040">ANK repeat</keyword>
<accession>A0ABZ0RMF9</accession>
<evidence type="ECO:0000256" key="3">
    <source>
        <dbReference type="PROSITE-ProRule" id="PRU00023"/>
    </source>
</evidence>
<dbReference type="Pfam" id="PF12796">
    <property type="entry name" value="Ank_2"/>
    <property type="match status" value="1"/>
</dbReference>
<dbReference type="PANTHER" id="PTHR24201">
    <property type="entry name" value="ANK_REP_REGION DOMAIN-CONTAINING PROTEIN"/>
    <property type="match status" value="1"/>
</dbReference>
<dbReference type="InterPro" id="IPR036770">
    <property type="entry name" value="Ankyrin_rpt-contain_sf"/>
</dbReference>
<dbReference type="RefSeq" id="WP_319834250.1">
    <property type="nucleotide sequence ID" value="NZ_CP138858.1"/>
</dbReference>
<protein>
    <submittedName>
        <fullName evidence="4">Ankyrin repeat domain-containing protein</fullName>
    </submittedName>
</protein>
<proteinExistence type="predicted"/>
<evidence type="ECO:0000256" key="1">
    <source>
        <dbReference type="ARBA" id="ARBA00022737"/>
    </source>
</evidence>
<dbReference type="SMART" id="SM00248">
    <property type="entry name" value="ANK"/>
    <property type="match status" value="4"/>
</dbReference>
<dbReference type="InterPro" id="IPR050776">
    <property type="entry name" value="Ank_Repeat/CDKN_Inhibitor"/>
</dbReference>
<dbReference type="Pfam" id="PF00023">
    <property type="entry name" value="Ank"/>
    <property type="match status" value="1"/>
</dbReference>
<dbReference type="PROSITE" id="PS50297">
    <property type="entry name" value="ANK_REP_REGION"/>
    <property type="match status" value="2"/>
</dbReference>
<organism evidence="4 5">
    <name type="scientific">Coraliomargarita algicola</name>
    <dbReference type="NCBI Taxonomy" id="3092156"/>
    <lineage>
        <taxon>Bacteria</taxon>
        <taxon>Pseudomonadati</taxon>
        <taxon>Verrucomicrobiota</taxon>
        <taxon>Opitutia</taxon>
        <taxon>Puniceicoccales</taxon>
        <taxon>Coraliomargaritaceae</taxon>
        <taxon>Coraliomargarita</taxon>
    </lineage>
</organism>
<evidence type="ECO:0000313" key="5">
    <source>
        <dbReference type="Proteomes" id="UP001324993"/>
    </source>
</evidence>
<evidence type="ECO:0000313" key="4">
    <source>
        <dbReference type="EMBL" id="WPJ97406.1"/>
    </source>
</evidence>
<gene>
    <name evidence="4" type="ORF">SH580_06745</name>
</gene>
<feature type="repeat" description="ANK" evidence="3">
    <location>
        <begin position="45"/>
        <end position="77"/>
    </location>
</feature>
<dbReference type="PROSITE" id="PS50088">
    <property type="entry name" value="ANK_REPEAT"/>
    <property type="match status" value="2"/>
</dbReference>
<dbReference type="Gene3D" id="1.25.40.20">
    <property type="entry name" value="Ankyrin repeat-containing domain"/>
    <property type="match status" value="1"/>
</dbReference>
<name>A0ABZ0RMF9_9BACT</name>
<keyword evidence="1" id="KW-0677">Repeat</keyword>